<accession>A0ABT3CUL6</accession>
<proteinExistence type="predicted"/>
<name>A0ABT3CUL6_9BACT</name>
<evidence type="ECO:0000256" key="1">
    <source>
        <dbReference type="SAM" id="Phobius"/>
    </source>
</evidence>
<dbReference type="Proteomes" id="UP001300692">
    <property type="component" value="Unassembled WGS sequence"/>
</dbReference>
<sequence>MRSFKNIWTYTLWTLLSLLLGIGYMRLVLGSNDSSEEGLGFLLHVFYDFGLMYVGSIVGSVIALCFVLTDIFYLRKKMNNSSKKTATRLVVLMAITAFVVIVHYLLEKVIDVI</sequence>
<protein>
    <submittedName>
        <fullName evidence="2">Uncharacterized protein</fullName>
    </submittedName>
</protein>
<keyword evidence="1" id="KW-0812">Transmembrane</keyword>
<keyword evidence="1" id="KW-0472">Membrane</keyword>
<feature type="transmembrane region" description="Helical" evidence="1">
    <location>
        <begin position="49"/>
        <end position="74"/>
    </location>
</feature>
<reference evidence="2 3" key="1">
    <citation type="submission" date="2022-10" db="EMBL/GenBank/DDBJ databases">
        <title>Comparative genomics and taxonomic characterization of three novel marine species of genus Reichenbachiella exhibiting antioxidant and polysaccharide degradation activities.</title>
        <authorList>
            <person name="Muhammad N."/>
            <person name="Lee Y.-J."/>
            <person name="Ko J."/>
            <person name="Kim S.-G."/>
        </authorList>
    </citation>
    <scope>NUCLEOTIDE SEQUENCE [LARGE SCALE GENOMIC DNA]</scope>
    <source>
        <strain evidence="2 3">ABR2-5</strain>
    </source>
</reference>
<gene>
    <name evidence="2" type="ORF">N7U62_12015</name>
</gene>
<organism evidence="2 3">
    <name type="scientific">Reichenbachiella ulvae</name>
    <dbReference type="NCBI Taxonomy" id="2980104"/>
    <lineage>
        <taxon>Bacteria</taxon>
        <taxon>Pseudomonadati</taxon>
        <taxon>Bacteroidota</taxon>
        <taxon>Cytophagia</taxon>
        <taxon>Cytophagales</taxon>
        <taxon>Reichenbachiellaceae</taxon>
        <taxon>Reichenbachiella</taxon>
    </lineage>
</organism>
<evidence type="ECO:0000313" key="2">
    <source>
        <dbReference type="EMBL" id="MCV9387395.1"/>
    </source>
</evidence>
<keyword evidence="1" id="KW-1133">Transmembrane helix</keyword>
<feature type="transmembrane region" description="Helical" evidence="1">
    <location>
        <begin position="86"/>
        <end position="106"/>
    </location>
</feature>
<dbReference type="EMBL" id="JAOYOD010000001">
    <property type="protein sequence ID" value="MCV9387395.1"/>
    <property type="molecule type" value="Genomic_DNA"/>
</dbReference>
<keyword evidence="3" id="KW-1185">Reference proteome</keyword>
<comment type="caution">
    <text evidence="2">The sequence shown here is derived from an EMBL/GenBank/DDBJ whole genome shotgun (WGS) entry which is preliminary data.</text>
</comment>
<feature type="transmembrane region" description="Helical" evidence="1">
    <location>
        <begin position="7"/>
        <end position="29"/>
    </location>
</feature>
<evidence type="ECO:0000313" key="3">
    <source>
        <dbReference type="Proteomes" id="UP001300692"/>
    </source>
</evidence>
<dbReference type="RefSeq" id="WP_264138220.1">
    <property type="nucleotide sequence ID" value="NZ_JAOYOD010000001.1"/>
</dbReference>